<dbReference type="InterPro" id="IPR013083">
    <property type="entry name" value="Znf_RING/FYVE/PHD"/>
</dbReference>
<dbReference type="SUPFAM" id="SSF117839">
    <property type="entry name" value="WWE domain"/>
    <property type="match status" value="1"/>
</dbReference>
<protein>
    <recommendedName>
        <fullName evidence="11">E3 ubiquitin-protein ligase</fullName>
        <ecNumber evidence="11">2.3.2.27</ecNumber>
    </recommendedName>
</protein>
<feature type="region of interest" description="Disordered" evidence="12">
    <location>
        <begin position="1"/>
        <end position="35"/>
    </location>
</feature>
<dbReference type="Proteomes" id="UP000007879">
    <property type="component" value="Unassembled WGS sequence"/>
</dbReference>
<dbReference type="GO" id="GO:0005829">
    <property type="term" value="C:cytosol"/>
    <property type="evidence" value="ECO:0007669"/>
    <property type="project" value="UniProtKB-SubCell"/>
</dbReference>
<proteinExistence type="predicted"/>
<evidence type="ECO:0000256" key="6">
    <source>
        <dbReference type="ARBA" id="ARBA00022723"/>
    </source>
</evidence>
<dbReference type="InterPro" id="IPR017907">
    <property type="entry name" value="Znf_RING_CS"/>
</dbReference>
<dbReference type="STRING" id="400682.A0A1X7VQD4"/>
<evidence type="ECO:0000256" key="10">
    <source>
        <dbReference type="PROSITE-ProRule" id="PRU00175"/>
    </source>
</evidence>
<comment type="function">
    <text evidence="11">E3 ubiquitin-protein ligase that specifically binds poly-ADP-ribosylated proteins and mediates their ubiquitination and subsequent degradation.</text>
</comment>
<evidence type="ECO:0000259" key="13">
    <source>
        <dbReference type="PROSITE" id="PS50089"/>
    </source>
</evidence>
<evidence type="ECO:0000256" key="12">
    <source>
        <dbReference type="SAM" id="MobiDB-lite"/>
    </source>
</evidence>
<dbReference type="Pfam" id="PF02825">
    <property type="entry name" value="WWE"/>
    <property type="match status" value="1"/>
</dbReference>
<evidence type="ECO:0000313" key="16">
    <source>
        <dbReference type="Proteomes" id="UP000007879"/>
    </source>
</evidence>
<evidence type="ECO:0000259" key="14">
    <source>
        <dbReference type="PROSITE" id="PS50918"/>
    </source>
</evidence>
<dbReference type="eggNOG" id="KOG0824">
    <property type="taxonomic scope" value="Eukaryota"/>
</dbReference>
<reference evidence="16" key="1">
    <citation type="journal article" date="2010" name="Nature">
        <title>The Amphimedon queenslandica genome and the evolution of animal complexity.</title>
        <authorList>
            <person name="Srivastava M."/>
            <person name="Simakov O."/>
            <person name="Chapman J."/>
            <person name="Fahey B."/>
            <person name="Gauthier M.E."/>
            <person name="Mitros T."/>
            <person name="Richards G.S."/>
            <person name="Conaco C."/>
            <person name="Dacre M."/>
            <person name="Hellsten U."/>
            <person name="Larroux C."/>
            <person name="Putnam N.H."/>
            <person name="Stanke M."/>
            <person name="Adamska M."/>
            <person name="Darling A."/>
            <person name="Degnan S.M."/>
            <person name="Oakley T.H."/>
            <person name="Plachetzki D.C."/>
            <person name="Zhai Y."/>
            <person name="Adamski M."/>
            <person name="Calcino A."/>
            <person name="Cummins S.F."/>
            <person name="Goodstein D.M."/>
            <person name="Harris C."/>
            <person name="Jackson D.J."/>
            <person name="Leys S.P."/>
            <person name="Shu S."/>
            <person name="Woodcroft B.J."/>
            <person name="Vervoort M."/>
            <person name="Kosik K.S."/>
            <person name="Manning G."/>
            <person name="Degnan B.M."/>
            <person name="Rokhsar D.S."/>
        </authorList>
    </citation>
    <scope>NUCLEOTIDE SEQUENCE [LARGE SCALE GENOMIC DNA]</scope>
</reference>
<reference evidence="15" key="2">
    <citation type="submission" date="2017-05" db="UniProtKB">
        <authorList>
            <consortium name="EnsemblMetazoa"/>
        </authorList>
    </citation>
    <scope>IDENTIFICATION</scope>
</reference>
<dbReference type="PANTHER" id="PTHR13417:SF2">
    <property type="entry name" value="E3 UBIQUITIN-PROTEIN LIGASE RNF146"/>
    <property type="match status" value="1"/>
</dbReference>
<evidence type="ECO:0000256" key="2">
    <source>
        <dbReference type="ARBA" id="ARBA00004514"/>
    </source>
</evidence>
<feature type="compositionally biased region" description="Basic and acidic residues" evidence="12">
    <location>
        <begin position="16"/>
        <end position="35"/>
    </location>
</feature>
<keyword evidence="5" id="KW-0879">Wnt signaling pathway</keyword>
<dbReference type="PROSITE" id="PS00518">
    <property type="entry name" value="ZF_RING_1"/>
    <property type="match status" value="1"/>
</dbReference>
<dbReference type="Pfam" id="PF13920">
    <property type="entry name" value="zf-C3HC4_3"/>
    <property type="match status" value="1"/>
</dbReference>
<dbReference type="PROSITE" id="PS50918">
    <property type="entry name" value="WWE"/>
    <property type="match status" value="1"/>
</dbReference>
<dbReference type="EnsemblMetazoa" id="Aqu2.1.42094_001">
    <property type="protein sequence ID" value="Aqu2.1.42094_001"/>
    <property type="gene ID" value="Aqu2.1.42094"/>
</dbReference>
<dbReference type="InterPro" id="IPR001841">
    <property type="entry name" value="Znf_RING"/>
</dbReference>
<feature type="domain" description="RING-type" evidence="13">
    <location>
        <begin position="60"/>
        <end position="98"/>
    </location>
</feature>
<keyword evidence="7 10" id="KW-0863">Zinc-finger</keyword>
<dbReference type="PANTHER" id="PTHR13417">
    <property type="entry name" value="E3 UBIQUITIN-PROTEIN LIGASE RNF146"/>
    <property type="match status" value="1"/>
</dbReference>
<accession>A0A1X7VQD4</accession>
<evidence type="ECO:0000256" key="5">
    <source>
        <dbReference type="ARBA" id="ARBA00022687"/>
    </source>
</evidence>
<gene>
    <name evidence="15" type="primary">100641707</name>
</gene>
<keyword evidence="16" id="KW-1185">Reference proteome</keyword>
<sequence length="226" mass="26127">MADSENSKKGQYGDSKSLEEKEKKRKSESLDKEGDRVVQVEKDLSKLKIKEDIVPFDMKCPICQDKSRHPLTLPCGHTFCYLCIKGVYARQKVCALCRQAIPQHCIVSPPGTGEREEEEGRKTCWYYEAKSGGWWEYEERVRQELEIHYQSLQINNEDNQDDGQFVIYVSGFPYVVDFAKMIQYRQDKPNRSRRIKREKGVAEEGEELVRGVAGIPIAPSIRQDDN</sequence>
<evidence type="ECO:0000256" key="9">
    <source>
        <dbReference type="ARBA" id="ARBA00022833"/>
    </source>
</evidence>
<comment type="catalytic activity">
    <reaction evidence="1 11">
        <text>S-ubiquitinyl-[E2 ubiquitin-conjugating enzyme]-L-cysteine + [acceptor protein]-L-lysine = [E2 ubiquitin-conjugating enzyme]-L-cysteine + N(6)-ubiquitinyl-[acceptor protein]-L-lysine.</text>
        <dbReference type="EC" id="2.3.2.27"/>
    </reaction>
</comment>
<dbReference type="SMART" id="SM00678">
    <property type="entry name" value="WWE"/>
    <property type="match status" value="1"/>
</dbReference>
<dbReference type="InterPro" id="IPR037197">
    <property type="entry name" value="WWE_dom_sf"/>
</dbReference>
<evidence type="ECO:0000256" key="3">
    <source>
        <dbReference type="ARBA" id="ARBA00022490"/>
    </source>
</evidence>
<organism evidence="15">
    <name type="scientific">Amphimedon queenslandica</name>
    <name type="common">Sponge</name>
    <dbReference type="NCBI Taxonomy" id="400682"/>
    <lineage>
        <taxon>Eukaryota</taxon>
        <taxon>Metazoa</taxon>
        <taxon>Porifera</taxon>
        <taxon>Demospongiae</taxon>
        <taxon>Heteroscleromorpha</taxon>
        <taxon>Haplosclerida</taxon>
        <taxon>Niphatidae</taxon>
        <taxon>Amphimedon</taxon>
    </lineage>
</organism>
<comment type="PTM">
    <text evidence="11">Ubiquitinated; autoubiquitinated.</text>
</comment>
<dbReference type="GO" id="GO:0051865">
    <property type="term" value="P:protein autoubiquitination"/>
    <property type="evidence" value="ECO:0007669"/>
    <property type="project" value="UniProtKB-UniRule"/>
</dbReference>
<dbReference type="InterPro" id="IPR033509">
    <property type="entry name" value="RNF146"/>
</dbReference>
<evidence type="ECO:0000313" key="15">
    <source>
        <dbReference type="EnsemblMetazoa" id="Aqu2.1.42094_001"/>
    </source>
</evidence>
<dbReference type="GO" id="GO:0016055">
    <property type="term" value="P:Wnt signaling pathway"/>
    <property type="evidence" value="ECO:0007669"/>
    <property type="project" value="UniProtKB-KW"/>
</dbReference>
<dbReference type="AlphaFoldDB" id="A0A1X7VQD4"/>
<dbReference type="UniPathway" id="UPA00143"/>
<dbReference type="SUPFAM" id="SSF57850">
    <property type="entry name" value="RING/U-box"/>
    <property type="match status" value="1"/>
</dbReference>
<comment type="pathway">
    <text evidence="11">Protein modification; protein ubiquitination.</text>
</comment>
<dbReference type="KEGG" id="aqu:100641707"/>
<dbReference type="SMART" id="SM00184">
    <property type="entry name" value="RING"/>
    <property type="match status" value="1"/>
</dbReference>
<dbReference type="GO" id="GO:0061630">
    <property type="term" value="F:ubiquitin protein ligase activity"/>
    <property type="evidence" value="ECO:0007669"/>
    <property type="project" value="UniProtKB-UniRule"/>
</dbReference>
<evidence type="ECO:0000256" key="1">
    <source>
        <dbReference type="ARBA" id="ARBA00000900"/>
    </source>
</evidence>
<dbReference type="InterPro" id="IPR004170">
    <property type="entry name" value="WWE_dom"/>
</dbReference>
<keyword evidence="3 11" id="KW-0963">Cytoplasm</keyword>
<dbReference type="PROSITE" id="PS50089">
    <property type="entry name" value="ZF_RING_2"/>
    <property type="match status" value="1"/>
</dbReference>
<dbReference type="OrthoDB" id="10065815at2759"/>
<dbReference type="Gene3D" id="3.30.40.10">
    <property type="entry name" value="Zinc/RING finger domain, C3HC4 (zinc finger)"/>
    <property type="match status" value="1"/>
</dbReference>
<keyword evidence="8 11" id="KW-0833">Ubl conjugation pathway</keyword>
<evidence type="ECO:0000256" key="4">
    <source>
        <dbReference type="ARBA" id="ARBA00022679"/>
    </source>
</evidence>
<evidence type="ECO:0000256" key="11">
    <source>
        <dbReference type="RuleBase" id="RU367115"/>
    </source>
</evidence>
<dbReference type="InterPro" id="IPR044110">
    <property type="entry name" value="RING-HC_RNF146"/>
</dbReference>
<dbReference type="GO" id="GO:0072572">
    <property type="term" value="F:poly-ADP-D-ribose binding"/>
    <property type="evidence" value="ECO:0007669"/>
    <property type="project" value="UniProtKB-UniRule"/>
</dbReference>
<dbReference type="GO" id="GO:0006511">
    <property type="term" value="P:ubiquitin-dependent protein catabolic process"/>
    <property type="evidence" value="ECO:0007669"/>
    <property type="project" value="UniProtKB-UniRule"/>
</dbReference>
<comment type="subcellular location">
    <subcellularLocation>
        <location evidence="2 11">Cytoplasm</location>
        <location evidence="2 11">Cytosol</location>
    </subcellularLocation>
</comment>
<dbReference type="CDD" id="cd16546">
    <property type="entry name" value="RING-HC_RNF146"/>
    <property type="match status" value="1"/>
</dbReference>
<keyword evidence="6 11" id="KW-0479">Metal-binding</keyword>
<evidence type="ECO:0000256" key="7">
    <source>
        <dbReference type="ARBA" id="ARBA00022771"/>
    </source>
</evidence>
<dbReference type="GO" id="GO:0008270">
    <property type="term" value="F:zinc ion binding"/>
    <property type="evidence" value="ECO:0007669"/>
    <property type="project" value="UniProtKB-UniRule"/>
</dbReference>
<dbReference type="GO" id="GO:0005634">
    <property type="term" value="C:nucleus"/>
    <property type="evidence" value="ECO:0007669"/>
    <property type="project" value="TreeGrafter"/>
</dbReference>
<dbReference type="EnsemblMetazoa" id="XM_003383083.3">
    <property type="protein sequence ID" value="XP_003383131.1"/>
    <property type="gene ID" value="LOC100641707"/>
</dbReference>
<name>A0A1X7VQD4_AMPQE</name>
<dbReference type="Gene3D" id="3.30.720.50">
    <property type="match status" value="1"/>
</dbReference>
<keyword evidence="4 11" id="KW-0808">Transferase</keyword>
<comment type="domain">
    <text evidence="11">The WWE domain mediates non-covalent poly(ADP-ribose)-binding.</text>
</comment>
<dbReference type="InterPro" id="IPR018123">
    <property type="entry name" value="WWE-dom_subgr"/>
</dbReference>
<dbReference type="InParanoid" id="A0A1X7VQD4"/>
<evidence type="ECO:0000256" key="8">
    <source>
        <dbReference type="ARBA" id="ARBA00022786"/>
    </source>
</evidence>
<feature type="domain" description="WWE" evidence="14">
    <location>
        <begin position="111"/>
        <end position="197"/>
    </location>
</feature>
<keyword evidence="9 11" id="KW-0862">Zinc</keyword>
<dbReference type="EC" id="2.3.2.27" evidence="11"/>